<feature type="region of interest" description="Disordered" evidence="1">
    <location>
        <begin position="58"/>
        <end position="92"/>
    </location>
</feature>
<dbReference type="EMBL" id="BNJQ01000007">
    <property type="protein sequence ID" value="GHP04252.1"/>
    <property type="molecule type" value="Genomic_DNA"/>
</dbReference>
<comment type="caution">
    <text evidence="2">The sequence shown here is derived from an EMBL/GenBank/DDBJ whole genome shotgun (WGS) entry which is preliminary data.</text>
</comment>
<evidence type="ECO:0000313" key="2">
    <source>
        <dbReference type="EMBL" id="GHP04252.1"/>
    </source>
</evidence>
<keyword evidence="3" id="KW-1185">Reference proteome</keyword>
<feature type="compositionally biased region" description="Polar residues" evidence="1">
    <location>
        <begin position="68"/>
        <end position="92"/>
    </location>
</feature>
<organism evidence="2 3">
    <name type="scientific">Pycnococcus provasolii</name>
    <dbReference type="NCBI Taxonomy" id="41880"/>
    <lineage>
        <taxon>Eukaryota</taxon>
        <taxon>Viridiplantae</taxon>
        <taxon>Chlorophyta</taxon>
        <taxon>Pseudoscourfieldiophyceae</taxon>
        <taxon>Pseudoscourfieldiales</taxon>
        <taxon>Pycnococcaceae</taxon>
        <taxon>Pycnococcus</taxon>
    </lineage>
</organism>
<dbReference type="AlphaFoldDB" id="A0A830HC65"/>
<evidence type="ECO:0000256" key="1">
    <source>
        <dbReference type="SAM" id="MobiDB-lite"/>
    </source>
</evidence>
<accession>A0A830HC65</accession>
<dbReference type="Proteomes" id="UP000660262">
    <property type="component" value="Unassembled WGS sequence"/>
</dbReference>
<feature type="compositionally biased region" description="Low complexity" evidence="1">
    <location>
        <begin position="58"/>
        <end position="67"/>
    </location>
</feature>
<evidence type="ECO:0000313" key="3">
    <source>
        <dbReference type="Proteomes" id="UP000660262"/>
    </source>
</evidence>
<name>A0A830HC65_9CHLO</name>
<sequence>MERRYPATTEAPGNGQTAHMGVRAENEATRAEPGVRIITTPPKTAPPKNGEVLSPVSVLSPLNSQPSTTVTTYSPRMSNGGSMSARFSPTSQRYSQMTRSAKATTAEVWISPYKNRLEGQMHDLYFRQLRQIEAKMATRGNDVSVPLPPRSSVRCGSSPLLTSRERRRLAPDTRALLGSIAKGAMGSYGGVNNAKNDLYCAPADKPGLEFQTRPPTLVLNRSPCKSTLVGPDPYNVQRTLYSKAGYSLGMPVKAASWEGLHTFSRDNRGKGVFGQFSARGLPPTYKRRDLNLLER</sequence>
<reference evidence="2" key="1">
    <citation type="submission" date="2020-10" db="EMBL/GenBank/DDBJ databases">
        <title>Unveiling of a novel bifunctional photoreceptor, Dualchrome1, isolated from a cosmopolitan green alga.</title>
        <authorList>
            <person name="Suzuki S."/>
            <person name="Kawachi M."/>
        </authorList>
    </citation>
    <scope>NUCLEOTIDE SEQUENCE</scope>
    <source>
        <strain evidence="2">NIES 2893</strain>
    </source>
</reference>
<protein>
    <submittedName>
        <fullName evidence="2">Uncharacterized protein</fullName>
    </submittedName>
</protein>
<gene>
    <name evidence="2" type="ORF">PPROV_000300600</name>
</gene>
<proteinExistence type="predicted"/>